<sequence length="128" mass="15177">MALSQRGIHIDTCYCSSFIEGSECANHMLVRCPYVFLVWKHIFLWCGINWLDYHNIEETIHFVANWVRCPKKRTRLTSICYGTLWNLWRARNDRLSQGRFVNPSRVVDNIKSSVFTWIKYRGRGCPCN</sequence>
<proteinExistence type="predicted"/>
<gene>
    <name evidence="1" type="ORF">LSAT_V11C200065500</name>
</gene>
<reference evidence="1 2" key="1">
    <citation type="journal article" date="2017" name="Nat. Commun.">
        <title>Genome assembly with in vitro proximity ligation data and whole-genome triplication in lettuce.</title>
        <authorList>
            <person name="Reyes-Chin-Wo S."/>
            <person name="Wang Z."/>
            <person name="Yang X."/>
            <person name="Kozik A."/>
            <person name="Arikit S."/>
            <person name="Song C."/>
            <person name="Xia L."/>
            <person name="Froenicke L."/>
            <person name="Lavelle D.O."/>
            <person name="Truco M.J."/>
            <person name="Xia R."/>
            <person name="Zhu S."/>
            <person name="Xu C."/>
            <person name="Xu H."/>
            <person name="Xu X."/>
            <person name="Cox K."/>
            <person name="Korf I."/>
            <person name="Meyers B.C."/>
            <person name="Michelmore R.W."/>
        </authorList>
    </citation>
    <scope>NUCLEOTIDE SEQUENCE [LARGE SCALE GENOMIC DNA]</scope>
    <source>
        <strain evidence="2">cv. Salinas</strain>
        <tissue evidence="1">Seedlings</tissue>
    </source>
</reference>
<keyword evidence="2" id="KW-1185">Reference proteome</keyword>
<dbReference type="PANTHER" id="PTHR33116">
    <property type="entry name" value="REVERSE TRANSCRIPTASE ZINC-BINDING DOMAIN-CONTAINING PROTEIN-RELATED-RELATED"/>
    <property type="match status" value="1"/>
</dbReference>
<accession>A0A9R1XQS6</accession>
<dbReference type="Proteomes" id="UP000235145">
    <property type="component" value="Unassembled WGS sequence"/>
</dbReference>
<dbReference type="AlphaFoldDB" id="A0A9R1XQS6"/>
<protein>
    <recommendedName>
        <fullName evidence="3">Reverse transcriptase zinc-binding domain-containing protein</fullName>
    </recommendedName>
</protein>
<evidence type="ECO:0008006" key="3">
    <source>
        <dbReference type="Google" id="ProtNLM"/>
    </source>
</evidence>
<name>A0A9R1XQS6_LACSA</name>
<dbReference type="PANTHER" id="PTHR33116:SF78">
    <property type="entry name" value="OS12G0587133 PROTEIN"/>
    <property type="match status" value="1"/>
</dbReference>
<evidence type="ECO:0000313" key="1">
    <source>
        <dbReference type="EMBL" id="KAJ0223900.1"/>
    </source>
</evidence>
<comment type="caution">
    <text evidence="1">The sequence shown here is derived from an EMBL/GenBank/DDBJ whole genome shotgun (WGS) entry which is preliminary data.</text>
</comment>
<dbReference type="EMBL" id="NBSK02000002">
    <property type="protein sequence ID" value="KAJ0223900.1"/>
    <property type="molecule type" value="Genomic_DNA"/>
</dbReference>
<evidence type="ECO:0000313" key="2">
    <source>
        <dbReference type="Proteomes" id="UP000235145"/>
    </source>
</evidence>
<organism evidence="1 2">
    <name type="scientific">Lactuca sativa</name>
    <name type="common">Garden lettuce</name>
    <dbReference type="NCBI Taxonomy" id="4236"/>
    <lineage>
        <taxon>Eukaryota</taxon>
        <taxon>Viridiplantae</taxon>
        <taxon>Streptophyta</taxon>
        <taxon>Embryophyta</taxon>
        <taxon>Tracheophyta</taxon>
        <taxon>Spermatophyta</taxon>
        <taxon>Magnoliopsida</taxon>
        <taxon>eudicotyledons</taxon>
        <taxon>Gunneridae</taxon>
        <taxon>Pentapetalae</taxon>
        <taxon>asterids</taxon>
        <taxon>campanulids</taxon>
        <taxon>Asterales</taxon>
        <taxon>Asteraceae</taxon>
        <taxon>Cichorioideae</taxon>
        <taxon>Cichorieae</taxon>
        <taxon>Lactucinae</taxon>
        <taxon>Lactuca</taxon>
    </lineage>
</organism>